<dbReference type="GO" id="GO:1990883">
    <property type="term" value="F:18S rRNA cytidine N-acetyltransferase activity"/>
    <property type="evidence" value="ECO:0007669"/>
    <property type="project" value="TreeGrafter"/>
</dbReference>
<evidence type="ECO:0000256" key="6">
    <source>
        <dbReference type="ARBA" id="ARBA00022840"/>
    </source>
</evidence>
<keyword evidence="1" id="KW-0963">Cytoplasm</keyword>
<protein>
    <submittedName>
        <fullName evidence="10">tRNA cytosine(34) acetyltransferase</fullName>
        <ecNumber evidence="10">2.3.1.193</ecNumber>
    </submittedName>
</protein>
<accession>A0A3B0Y0D7</accession>
<dbReference type="PANTHER" id="PTHR10925">
    <property type="entry name" value="N-ACETYLTRANSFERASE 10"/>
    <property type="match status" value="1"/>
</dbReference>
<dbReference type="Pfam" id="PF13718">
    <property type="entry name" value="GNAT_acetyltr_2"/>
    <property type="match status" value="1"/>
</dbReference>
<dbReference type="EC" id="2.3.1.193" evidence="10"/>
<dbReference type="SUPFAM" id="SSF55729">
    <property type="entry name" value="Acyl-CoA N-acyltransferases (Nat)"/>
    <property type="match status" value="1"/>
</dbReference>
<dbReference type="Gene3D" id="3.40.50.11040">
    <property type="match status" value="1"/>
</dbReference>
<dbReference type="GO" id="GO:0051392">
    <property type="term" value="F:tRNA cytidine N4-acetyltransferase activity"/>
    <property type="evidence" value="ECO:0007669"/>
    <property type="project" value="InterPro"/>
</dbReference>
<proteinExistence type="inferred from homology"/>
<dbReference type="InterPro" id="IPR016181">
    <property type="entry name" value="Acyl_CoA_acyltransferase"/>
</dbReference>
<evidence type="ECO:0000256" key="2">
    <source>
        <dbReference type="ARBA" id="ARBA00022555"/>
    </source>
</evidence>
<dbReference type="Gene3D" id="3.40.50.300">
    <property type="entry name" value="P-loop containing nucleotide triphosphate hydrolases"/>
    <property type="match status" value="1"/>
</dbReference>
<dbReference type="CDD" id="cd04301">
    <property type="entry name" value="NAT_SF"/>
    <property type="match status" value="1"/>
</dbReference>
<sequence>MGCTGYSPLLYTCDISFPVRSLLNKIRHFLEKVGADFKKNQHRMLIAFHADADSKQSAADFLMSSLPFTKALLISPDLTGALLPERAATKLGAEYELVVFDATEAVYPDAVGVVSGVLRGGGCLLIMLPDKARWLSDDSLFNRHVNGLLTSGRGVYYFADEASVVSPEAVLLQTGSNPAPTEMPFHSPYLSYDQQSAVEVIERLLRAGDDCCCVLTSGRGRGKSSALGLLCAKLIQKSAMTLVLTAPRLSVAEPVFQRLAQQCPDGIAGKADFRCESGILKFMAADLLLEQLPAADVLLVDEAAVIPLSMLEKLLMHYPRIVFSTTTHGYEGTGRGFVLKFYKLLDQARAGWKKIELHQPIRWSSDDPLEKWIEALLFLNLQPASQPASAVSLNDCRIRLVDRRRLVENRPALLSVFSLLVFAHYRTSPSDFQYLLDSSNVRIYVLERGESISGVLVINQEGGFDAGLSSAVYRGERRVKGHLLAQTLCFHGGYETAACFKYARVMRIAVHPDVQQRGLGRYLLNKVTESEKRIGMDIIGSSFSATPELLNFWDKAGLGVLRMGFSRDHVSAAHSAVVAKALSSEGEKVVFALARKFQRNLPFWLEGPLFAVNTEVKSYLSARYNAFSGETAQSDDKGESDDEQDILSFARFKRNYEACMPAIKRRLNQIDLPSSGLSDKDCKVIHLRMNSGGWADIVSTLNLSGKAEAIRLLRSALNKLVEKNRESQNK</sequence>
<dbReference type="InterPro" id="IPR024914">
    <property type="entry name" value="tRNA_acetyltr_TmcA"/>
</dbReference>
<dbReference type="PROSITE" id="PS51186">
    <property type="entry name" value="GNAT"/>
    <property type="match status" value="1"/>
</dbReference>
<dbReference type="AlphaFoldDB" id="A0A3B0Y0D7"/>
<dbReference type="SUPFAM" id="SSF52540">
    <property type="entry name" value="P-loop containing nucleoside triphosphate hydrolases"/>
    <property type="match status" value="1"/>
</dbReference>
<dbReference type="EMBL" id="UOFI01000018">
    <property type="protein sequence ID" value="VAW61964.1"/>
    <property type="molecule type" value="Genomic_DNA"/>
</dbReference>
<dbReference type="InterPro" id="IPR000182">
    <property type="entry name" value="GNAT_dom"/>
</dbReference>
<dbReference type="InterPro" id="IPR032672">
    <property type="entry name" value="TmcA/NAT10/Kre33"/>
</dbReference>
<evidence type="ECO:0000256" key="7">
    <source>
        <dbReference type="ARBA" id="ARBA00022884"/>
    </source>
</evidence>
<evidence type="ECO:0000256" key="8">
    <source>
        <dbReference type="ARBA" id="ARBA00023315"/>
    </source>
</evidence>
<evidence type="ECO:0000256" key="3">
    <source>
        <dbReference type="ARBA" id="ARBA00022679"/>
    </source>
</evidence>
<keyword evidence="7" id="KW-0694">RNA-binding</keyword>
<dbReference type="PANTHER" id="PTHR10925:SF5">
    <property type="entry name" value="RNA CYTIDINE ACETYLTRANSFERASE"/>
    <property type="match status" value="1"/>
</dbReference>
<keyword evidence="5" id="KW-0547">Nucleotide-binding</keyword>
<evidence type="ECO:0000256" key="1">
    <source>
        <dbReference type="ARBA" id="ARBA00022490"/>
    </source>
</evidence>
<feature type="domain" description="N-acetyltransferase" evidence="9">
    <location>
        <begin position="396"/>
        <end position="583"/>
    </location>
</feature>
<keyword evidence="6" id="KW-0067">ATP-binding</keyword>
<dbReference type="Pfam" id="PF05127">
    <property type="entry name" value="NAT10_TcmA_helicase"/>
    <property type="match status" value="1"/>
</dbReference>
<dbReference type="GO" id="GO:1904812">
    <property type="term" value="P:rRNA acetylation involved in maturation of SSU-rRNA"/>
    <property type="evidence" value="ECO:0007669"/>
    <property type="project" value="TreeGrafter"/>
</dbReference>
<name>A0A3B0Y0D7_9ZZZZ</name>
<keyword evidence="2" id="KW-0820">tRNA-binding</keyword>
<dbReference type="InterPro" id="IPR038321">
    <property type="entry name" value="TmcA_C_sf"/>
</dbReference>
<dbReference type="Gene3D" id="1.20.120.890">
    <property type="entry name" value="tRNA(Met) cytidine acetyltransferase, tail domain"/>
    <property type="match status" value="1"/>
</dbReference>
<evidence type="ECO:0000259" key="9">
    <source>
        <dbReference type="PROSITE" id="PS51186"/>
    </source>
</evidence>
<dbReference type="GO" id="GO:0002101">
    <property type="term" value="P:tRNA wobble cytosine modification"/>
    <property type="evidence" value="ECO:0007669"/>
    <property type="project" value="InterPro"/>
</dbReference>
<evidence type="ECO:0000256" key="5">
    <source>
        <dbReference type="ARBA" id="ARBA00022741"/>
    </source>
</evidence>
<dbReference type="Gene3D" id="3.40.630.30">
    <property type="match status" value="1"/>
</dbReference>
<gene>
    <name evidence="10" type="ORF">MNBD_GAMMA09-888</name>
</gene>
<dbReference type="GO" id="GO:0000049">
    <property type="term" value="F:tRNA binding"/>
    <property type="evidence" value="ECO:0007669"/>
    <property type="project" value="UniProtKB-KW"/>
</dbReference>
<keyword evidence="4" id="KW-0819">tRNA processing</keyword>
<dbReference type="InterPro" id="IPR007807">
    <property type="entry name" value="TcmA/NAT10_helicase"/>
</dbReference>
<dbReference type="GO" id="GO:0005524">
    <property type="term" value="F:ATP binding"/>
    <property type="evidence" value="ECO:0007669"/>
    <property type="project" value="UniProtKB-KW"/>
</dbReference>
<dbReference type="HAMAP" id="MF_01886">
    <property type="entry name" value="tRNA_acetyltr_TmcA"/>
    <property type="match status" value="1"/>
</dbReference>
<keyword evidence="3 10" id="KW-0808">Transferase</keyword>
<dbReference type="GO" id="GO:0051391">
    <property type="term" value="P:tRNA acetylation"/>
    <property type="evidence" value="ECO:0007669"/>
    <property type="project" value="InterPro"/>
</dbReference>
<evidence type="ECO:0000256" key="4">
    <source>
        <dbReference type="ARBA" id="ARBA00022694"/>
    </source>
</evidence>
<dbReference type="Pfam" id="PF08351">
    <property type="entry name" value="TmcA_N"/>
    <property type="match status" value="1"/>
</dbReference>
<organism evidence="10">
    <name type="scientific">hydrothermal vent metagenome</name>
    <dbReference type="NCBI Taxonomy" id="652676"/>
    <lineage>
        <taxon>unclassified sequences</taxon>
        <taxon>metagenomes</taxon>
        <taxon>ecological metagenomes</taxon>
    </lineage>
</organism>
<reference evidence="10" key="1">
    <citation type="submission" date="2018-06" db="EMBL/GenBank/DDBJ databases">
        <authorList>
            <person name="Zhirakovskaya E."/>
        </authorList>
    </citation>
    <scope>NUCLEOTIDE SEQUENCE</scope>
</reference>
<evidence type="ECO:0000313" key="10">
    <source>
        <dbReference type="EMBL" id="VAW61964.1"/>
    </source>
</evidence>
<dbReference type="InterPro" id="IPR013562">
    <property type="entry name" value="TmcA/NAT10_N"/>
</dbReference>
<keyword evidence="8 10" id="KW-0012">Acyltransferase</keyword>
<dbReference type="InterPro" id="IPR027417">
    <property type="entry name" value="P-loop_NTPase"/>
</dbReference>